<feature type="binding site" evidence="7">
    <location>
        <position position="234"/>
    </location>
    <ligand>
        <name>substrate</name>
    </ligand>
</feature>
<dbReference type="Pfam" id="PF02781">
    <property type="entry name" value="G6PD_C"/>
    <property type="match status" value="1"/>
</dbReference>
<feature type="active site" description="Proton acceptor" evidence="7">
    <location>
        <position position="258"/>
    </location>
</feature>
<feature type="binding site" evidence="7">
    <location>
        <position position="200"/>
    </location>
    <ligand>
        <name>substrate</name>
    </ligand>
</feature>
<dbReference type="AlphaFoldDB" id="A0A7M2X334"/>
<feature type="binding site" evidence="7">
    <location>
        <position position="358"/>
    </location>
    <ligand>
        <name>substrate</name>
    </ligand>
</feature>
<evidence type="ECO:0000256" key="5">
    <source>
        <dbReference type="ARBA" id="ARBA00023002"/>
    </source>
</evidence>
<comment type="catalytic activity">
    <reaction evidence="7">
        <text>D-glucose 6-phosphate + NADP(+) = 6-phospho-D-glucono-1,5-lactone + NADPH + H(+)</text>
        <dbReference type="Rhea" id="RHEA:15841"/>
        <dbReference type="ChEBI" id="CHEBI:15378"/>
        <dbReference type="ChEBI" id="CHEBI:57783"/>
        <dbReference type="ChEBI" id="CHEBI:57955"/>
        <dbReference type="ChEBI" id="CHEBI:58349"/>
        <dbReference type="ChEBI" id="CHEBI:61548"/>
        <dbReference type="EC" id="1.1.1.49"/>
    </reaction>
</comment>
<evidence type="ECO:0000259" key="8">
    <source>
        <dbReference type="Pfam" id="PF00479"/>
    </source>
</evidence>
<keyword evidence="5 7" id="KW-0560">Oxidoreductase</keyword>
<dbReference type="PROSITE" id="PS00069">
    <property type="entry name" value="G6P_DEHYDROGENASE"/>
    <property type="match status" value="1"/>
</dbReference>
<dbReference type="Gene3D" id="3.40.50.720">
    <property type="entry name" value="NAD(P)-binding Rossmann-like Domain"/>
    <property type="match status" value="1"/>
</dbReference>
<protein>
    <recommendedName>
        <fullName evidence="7">Glucose-6-phosphate 1-dehydrogenase</fullName>
        <shortName evidence="7">G6PD</shortName>
        <ecNumber evidence="7">1.1.1.49</ecNumber>
    </recommendedName>
</protein>
<dbReference type="PANTHER" id="PTHR23429">
    <property type="entry name" value="GLUCOSE-6-PHOSPHATE 1-DEHYDROGENASE G6PD"/>
    <property type="match status" value="1"/>
</dbReference>
<dbReference type="Pfam" id="PF00479">
    <property type="entry name" value="G6PD_N"/>
    <property type="match status" value="1"/>
</dbReference>
<dbReference type="InterPro" id="IPR001282">
    <property type="entry name" value="G6P_DH"/>
</dbReference>
<dbReference type="KEGG" id="hbs:IPV69_12800"/>
<evidence type="ECO:0000259" key="9">
    <source>
        <dbReference type="Pfam" id="PF02781"/>
    </source>
</evidence>
<dbReference type="NCBIfam" id="TIGR00871">
    <property type="entry name" value="zwf"/>
    <property type="match status" value="1"/>
</dbReference>
<keyword evidence="11" id="KW-1185">Reference proteome</keyword>
<keyword evidence="3 7" id="KW-0313">Glucose metabolism</keyword>
<dbReference type="SUPFAM" id="SSF55347">
    <property type="entry name" value="Glyceraldehyde-3-phosphate dehydrogenase-like, C-terminal domain"/>
    <property type="match status" value="1"/>
</dbReference>
<comment type="similarity">
    <text evidence="2 7">Belongs to the glucose-6-phosphate dehydrogenase family.</text>
</comment>
<evidence type="ECO:0000256" key="1">
    <source>
        <dbReference type="ARBA" id="ARBA00004937"/>
    </source>
</evidence>
<dbReference type="EMBL" id="CP063458">
    <property type="protein sequence ID" value="QOV92176.1"/>
    <property type="molecule type" value="Genomic_DNA"/>
</dbReference>
<dbReference type="EC" id="1.1.1.49" evidence="7"/>
<evidence type="ECO:0000256" key="2">
    <source>
        <dbReference type="ARBA" id="ARBA00009975"/>
    </source>
</evidence>
<dbReference type="Proteomes" id="UP000593765">
    <property type="component" value="Chromosome"/>
</dbReference>
<organism evidence="10 11">
    <name type="scientific">Humisphaera borealis</name>
    <dbReference type="NCBI Taxonomy" id="2807512"/>
    <lineage>
        <taxon>Bacteria</taxon>
        <taxon>Pseudomonadati</taxon>
        <taxon>Planctomycetota</taxon>
        <taxon>Phycisphaerae</taxon>
        <taxon>Tepidisphaerales</taxon>
        <taxon>Tepidisphaeraceae</taxon>
        <taxon>Humisphaera</taxon>
    </lineage>
</organism>
<dbReference type="PRINTS" id="PR00079">
    <property type="entry name" value="G6PDHDRGNASE"/>
</dbReference>
<feature type="binding site" evidence="7">
    <location>
        <begin position="13"/>
        <end position="20"/>
    </location>
    <ligand>
        <name>NADP(+)</name>
        <dbReference type="ChEBI" id="CHEBI:58349"/>
    </ligand>
</feature>
<dbReference type="InterPro" id="IPR019796">
    <property type="entry name" value="G6P_DH_AS"/>
</dbReference>
<dbReference type="InterPro" id="IPR022674">
    <property type="entry name" value="G6P_DH_NAD-bd"/>
</dbReference>
<gene>
    <name evidence="7 10" type="primary">zwf</name>
    <name evidence="10" type="ORF">IPV69_12800</name>
</gene>
<feature type="binding site" evidence="7">
    <location>
        <position position="196"/>
    </location>
    <ligand>
        <name>substrate</name>
    </ligand>
</feature>
<evidence type="ECO:0000313" key="10">
    <source>
        <dbReference type="EMBL" id="QOV92176.1"/>
    </source>
</evidence>
<evidence type="ECO:0000313" key="11">
    <source>
        <dbReference type="Proteomes" id="UP000593765"/>
    </source>
</evidence>
<feature type="domain" description="Glucose-6-phosphate dehydrogenase NAD-binding" evidence="8">
    <location>
        <begin position="10"/>
        <end position="205"/>
    </location>
</feature>
<feature type="domain" description="Glucose-6-phosphate dehydrogenase C-terminal" evidence="9">
    <location>
        <begin position="207"/>
        <end position="504"/>
    </location>
</feature>
<evidence type="ECO:0000256" key="6">
    <source>
        <dbReference type="ARBA" id="ARBA00023277"/>
    </source>
</evidence>
<feature type="binding site" evidence="7">
    <location>
        <position position="363"/>
    </location>
    <ligand>
        <name>substrate</name>
    </ligand>
</feature>
<dbReference type="GO" id="GO:0009051">
    <property type="term" value="P:pentose-phosphate shunt, oxidative branch"/>
    <property type="evidence" value="ECO:0007669"/>
    <property type="project" value="TreeGrafter"/>
</dbReference>
<dbReference type="GO" id="GO:0005829">
    <property type="term" value="C:cytosol"/>
    <property type="evidence" value="ECO:0007669"/>
    <property type="project" value="TreeGrafter"/>
</dbReference>
<comment type="pathway">
    <text evidence="1 7">Carbohydrate degradation; pentose phosphate pathway; D-ribulose 5-phosphate from D-glucose 6-phosphate (oxidative stage): step 1/3.</text>
</comment>
<feature type="binding site" evidence="7">
    <location>
        <position position="47"/>
    </location>
    <ligand>
        <name>NADP(+)</name>
        <dbReference type="ChEBI" id="CHEBI:58349"/>
    </ligand>
</feature>
<feature type="binding site" evidence="7">
    <location>
        <position position="253"/>
    </location>
    <ligand>
        <name>substrate</name>
    </ligand>
</feature>
<reference evidence="10 11" key="1">
    <citation type="submission" date="2020-10" db="EMBL/GenBank/DDBJ databases">
        <title>Wide distribution of Phycisphaera-like planctomycetes from WD2101 soil group in peatlands and genome analysis of the first cultivated representative.</title>
        <authorList>
            <person name="Dedysh S.N."/>
            <person name="Beletsky A.V."/>
            <person name="Ivanova A."/>
            <person name="Kulichevskaya I.S."/>
            <person name="Suzina N.E."/>
            <person name="Philippov D.A."/>
            <person name="Rakitin A.L."/>
            <person name="Mardanov A.V."/>
            <person name="Ravin N.V."/>
        </authorList>
    </citation>
    <scope>NUCLEOTIDE SEQUENCE [LARGE SCALE GENOMIC DNA]</scope>
    <source>
        <strain evidence="10 11">M1803</strain>
    </source>
</reference>
<dbReference type="HAMAP" id="MF_00966">
    <property type="entry name" value="G6PD"/>
    <property type="match status" value="1"/>
</dbReference>
<dbReference type="PIRSF" id="PIRSF000110">
    <property type="entry name" value="G6PD"/>
    <property type="match status" value="1"/>
</dbReference>
<dbReference type="GO" id="GO:0006006">
    <property type="term" value="P:glucose metabolic process"/>
    <property type="evidence" value="ECO:0007669"/>
    <property type="project" value="UniProtKB-KW"/>
</dbReference>
<keyword evidence="4 7" id="KW-0521">NADP</keyword>
<dbReference type="GO" id="GO:0050661">
    <property type="term" value="F:NADP binding"/>
    <property type="evidence" value="ECO:0007669"/>
    <property type="project" value="UniProtKB-UniRule"/>
</dbReference>
<dbReference type="RefSeq" id="WP_206295507.1">
    <property type="nucleotide sequence ID" value="NZ_CP063458.1"/>
</dbReference>
<dbReference type="GO" id="GO:0004345">
    <property type="term" value="F:glucose-6-phosphate dehydrogenase activity"/>
    <property type="evidence" value="ECO:0007669"/>
    <property type="project" value="UniProtKB-UniRule"/>
</dbReference>
<comment type="function">
    <text evidence="7">Catalyzes the oxidation of glucose 6-phosphate to 6-phosphogluconolactone.</text>
</comment>
<name>A0A7M2X334_9BACT</name>
<dbReference type="SUPFAM" id="SSF51735">
    <property type="entry name" value="NAD(P)-binding Rossmann-fold domains"/>
    <property type="match status" value="1"/>
</dbReference>
<sequence>MATARPSTLVIFGASGDLAKRKLLPAIYELGREKLLPEKFALVGYARSEMSDEAFRAEFKQAVEKFARSSKSSVDQTLLQRILSAVYYHQGDYGSAEAHAALATKLEDIDKKHGTEGNRLFYLSTPPETFEPIIENLGKYTAGFGRRAGDVGEVKTDSWKRIIIEKPFGIDLPSAKELNSQLHRHFKESQVFRIDHYLGKETVQNLMVLRFANSIFEPIWNYKYIDHVQITVSETLGVGSRGGYYDKSGATRDMIQNHMFQLMALVAMEPPASLDAVSIRDEKTKVYKSVRPIRPEAVDQFTVRAQYTAGEHAGQKSDGYLKEKGVPADSKTETFAAMKLFIDNWRWSGTPFYLRTGKFLDEKLSEIVVRFRSPPLTLFQKQCDSPVYPNDLIIRVQPEEGIEWRINGKVPGGTMNIKPVNLDFFYKTTFNVEPPEAYERLIYDAMLGDQTLFIRGDEVEAAWAVIDPIQEGWRKSKLAPRTYTPGSWGPKESMQLIELDGRRWLHSGDGEAEPIVACSL</sequence>
<dbReference type="InterPro" id="IPR022675">
    <property type="entry name" value="G6P_DH_C"/>
</dbReference>
<evidence type="ECO:0000256" key="7">
    <source>
        <dbReference type="HAMAP-Rule" id="MF_00966"/>
    </source>
</evidence>
<evidence type="ECO:0000256" key="4">
    <source>
        <dbReference type="ARBA" id="ARBA00022857"/>
    </source>
</evidence>
<comment type="caution">
    <text evidence="7">Lacks conserved residue(s) required for the propagation of feature annotation.</text>
</comment>
<dbReference type="InterPro" id="IPR036291">
    <property type="entry name" value="NAD(P)-bd_dom_sf"/>
</dbReference>
<proteinExistence type="inferred from homology"/>
<dbReference type="Gene3D" id="3.30.360.10">
    <property type="entry name" value="Dihydrodipicolinate Reductase, domain 2"/>
    <property type="match status" value="1"/>
</dbReference>
<accession>A0A7M2X334</accession>
<evidence type="ECO:0000256" key="3">
    <source>
        <dbReference type="ARBA" id="ARBA00022526"/>
    </source>
</evidence>
<feature type="binding site" evidence="7">
    <location>
        <position position="166"/>
    </location>
    <ligand>
        <name>NADP(+)</name>
        <dbReference type="ChEBI" id="CHEBI:58349"/>
    </ligand>
</feature>
<dbReference type="UniPathway" id="UPA00115">
    <property type="reaction ID" value="UER00408"/>
</dbReference>
<keyword evidence="6 7" id="KW-0119">Carbohydrate metabolism</keyword>
<dbReference type="PANTHER" id="PTHR23429:SF0">
    <property type="entry name" value="GLUCOSE-6-PHOSPHATE 1-DEHYDROGENASE"/>
    <property type="match status" value="1"/>
</dbReference>